<protein>
    <recommendedName>
        <fullName evidence="4">DUF1127 domain-containing protein</fullName>
    </recommendedName>
</protein>
<name>A0A6S7BT75_9BURK</name>
<evidence type="ECO:0008006" key="4">
    <source>
        <dbReference type="Google" id="ProtNLM"/>
    </source>
</evidence>
<keyword evidence="1" id="KW-0472">Membrane</keyword>
<reference evidence="2 3" key="1">
    <citation type="submission" date="2020-04" db="EMBL/GenBank/DDBJ databases">
        <authorList>
            <person name="De Canck E."/>
        </authorList>
    </citation>
    <scope>NUCLEOTIDE SEQUENCE [LARGE SCALE GENOMIC DNA]</scope>
    <source>
        <strain evidence="2 3">LMG 1861</strain>
    </source>
</reference>
<organism evidence="2 3">
    <name type="scientific">Achromobacter piechaudii</name>
    <dbReference type="NCBI Taxonomy" id="72556"/>
    <lineage>
        <taxon>Bacteria</taxon>
        <taxon>Pseudomonadati</taxon>
        <taxon>Pseudomonadota</taxon>
        <taxon>Betaproteobacteria</taxon>
        <taxon>Burkholderiales</taxon>
        <taxon>Alcaligenaceae</taxon>
        <taxon>Achromobacter</taxon>
    </lineage>
</organism>
<evidence type="ECO:0000256" key="1">
    <source>
        <dbReference type="SAM" id="Phobius"/>
    </source>
</evidence>
<evidence type="ECO:0000313" key="2">
    <source>
        <dbReference type="EMBL" id="CAB3816115.1"/>
    </source>
</evidence>
<keyword evidence="1" id="KW-1133">Transmembrane helix</keyword>
<proteinExistence type="predicted"/>
<evidence type="ECO:0000313" key="3">
    <source>
        <dbReference type="Proteomes" id="UP000494105"/>
    </source>
</evidence>
<dbReference type="RefSeq" id="WP_231689534.1">
    <property type="nucleotide sequence ID" value="NZ_CADILD010000001.1"/>
</dbReference>
<gene>
    <name evidence="2" type="ORF">LMG1861_00001</name>
</gene>
<dbReference type="Proteomes" id="UP000494105">
    <property type="component" value="Unassembled WGS sequence"/>
</dbReference>
<accession>A0A6S7BT75</accession>
<keyword evidence="1" id="KW-0812">Transmembrane</keyword>
<dbReference type="EMBL" id="CADILD010000001">
    <property type="protein sequence ID" value="CAB3816115.1"/>
    <property type="molecule type" value="Genomic_DNA"/>
</dbReference>
<sequence>MSAPVFPASSPYEAAASGRPAHLPAGAGLFSLLWAAFRQWRLQSRLRNLAAEMDPRIMRDMGVPDWLISESTAERQLARLRDVDYLRW</sequence>
<feature type="transmembrane region" description="Helical" evidence="1">
    <location>
        <begin position="20"/>
        <end position="37"/>
    </location>
</feature>
<dbReference type="AlphaFoldDB" id="A0A6S7BT75"/>